<dbReference type="InterPro" id="IPR004323">
    <property type="entry name" value="Ion_tolerance_CutA"/>
</dbReference>
<comment type="similarity">
    <text evidence="1">Belongs to the CutA family.</text>
</comment>
<dbReference type="HOGENOM" id="CLU_098807_2_1_4"/>
<dbReference type="Gene3D" id="3.30.70.120">
    <property type="match status" value="1"/>
</dbReference>
<dbReference type="PANTHER" id="PTHR23419:SF8">
    <property type="entry name" value="FI09726P"/>
    <property type="match status" value="1"/>
</dbReference>
<keyword evidence="3" id="KW-1185">Reference proteome</keyword>
<proteinExistence type="inferred from homology"/>
<evidence type="ECO:0000313" key="3">
    <source>
        <dbReference type="Proteomes" id="UP000061603"/>
    </source>
</evidence>
<evidence type="ECO:0000313" key="2">
    <source>
        <dbReference type="EMBL" id="AJP47457.1"/>
    </source>
</evidence>
<dbReference type="Pfam" id="PF03091">
    <property type="entry name" value="CutA1"/>
    <property type="match status" value="1"/>
</dbReference>
<name>A0A0C5IXM6_9PROT</name>
<dbReference type="InterPro" id="IPR015867">
    <property type="entry name" value="N-reg_PII/ATP_PRibTrfase_C"/>
</dbReference>
<dbReference type="PANTHER" id="PTHR23419">
    <property type="entry name" value="DIVALENT CATION TOLERANCE CUTA-RELATED"/>
    <property type="match status" value="1"/>
</dbReference>
<reference evidence="2 3" key="1">
    <citation type="journal article" date="2015" name="Genome Announc.">
        <title>Complete Genome Sequence of a Novel Bacterium within the Family Rhodocyclaceae That Degrades Polycyclic Aromatic Hydrocarbons.</title>
        <authorList>
            <person name="Singleton D.R."/>
            <person name="Dickey A.N."/>
            <person name="Scholl E.H."/>
            <person name="Wright F.A."/>
            <person name="Aitken M.D."/>
        </authorList>
    </citation>
    <scope>NUCLEOTIDE SEQUENCE [LARGE SCALE GENOMIC DNA]</scope>
    <source>
        <strain evidence="3">PG1-Ca6</strain>
    </source>
</reference>
<dbReference type="Proteomes" id="UP000061603">
    <property type="component" value="Chromosome"/>
</dbReference>
<dbReference type="PATRIC" id="fig|1565605.3.peg.262"/>
<organism evidence="2 3">
    <name type="scientific">Rugosibacter aromaticivorans</name>
    <dbReference type="NCBI Taxonomy" id="1565605"/>
    <lineage>
        <taxon>Bacteria</taxon>
        <taxon>Pseudomonadati</taxon>
        <taxon>Pseudomonadota</taxon>
        <taxon>Betaproteobacteria</taxon>
        <taxon>Nitrosomonadales</taxon>
        <taxon>Sterolibacteriaceae</taxon>
        <taxon>Rugosibacter</taxon>
    </lineage>
</organism>
<gene>
    <name evidence="2" type="ORF">PG1C_01250</name>
</gene>
<dbReference type="InterPro" id="IPR011322">
    <property type="entry name" value="N-reg_PII-like_a/b"/>
</dbReference>
<dbReference type="AlphaFoldDB" id="A0A0C5IXM6"/>
<protein>
    <submittedName>
        <fullName evidence="2">Cation tolerance protein CutA</fullName>
    </submittedName>
</protein>
<sequence length="117" mass="12816">MNSVQNPAQVLLVLTTLPDHPSAEALAAELVAEHLAACITILPSAQSVYRWQNRIEQASETPLIIKTTAARYAQLEAALRARHPYTLPEIIALPVTQGLPDYLAWINRATLSEDTTC</sequence>
<dbReference type="GO" id="GO:0010038">
    <property type="term" value="P:response to metal ion"/>
    <property type="evidence" value="ECO:0007669"/>
    <property type="project" value="InterPro"/>
</dbReference>
<evidence type="ECO:0000256" key="1">
    <source>
        <dbReference type="ARBA" id="ARBA00010169"/>
    </source>
</evidence>
<dbReference type="KEGG" id="rbu:PG1C_01250"/>
<dbReference type="SUPFAM" id="SSF54913">
    <property type="entry name" value="GlnB-like"/>
    <property type="match status" value="1"/>
</dbReference>
<dbReference type="STRING" id="1565605.PG1C_01250"/>
<accession>A0A0C5IXM6</accession>
<dbReference type="RefSeq" id="WP_202635650.1">
    <property type="nucleotide sequence ID" value="NZ_CP010554.1"/>
</dbReference>
<dbReference type="GO" id="GO:0005507">
    <property type="term" value="F:copper ion binding"/>
    <property type="evidence" value="ECO:0007669"/>
    <property type="project" value="TreeGrafter"/>
</dbReference>
<dbReference type="EMBL" id="CP010554">
    <property type="protein sequence ID" value="AJP47457.1"/>
    <property type="molecule type" value="Genomic_DNA"/>
</dbReference>